<protein>
    <submittedName>
        <fullName evidence="4">2-oxoglutarate-dependent dioxygenase gloC</fullName>
    </submittedName>
</protein>
<reference evidence="4" key="1">
    <citation type="submission" date="2021-12" db="EMBL/GenBank/DDBJ databases">
        <authorList>
            <person name="Zaccaron A."/>
            <person name="Stergiopoulos I."/>
        </authorList>
    </citation>
    <scope>NUCLEOTIDE SEQUENCE</scope>
    <source>
        <strain evidence="4">Race5_Kim</strain>
    </source>
</reference>
<dbReference type="GO" id="GO:0046872">
    <property type="term" value="F:metal ion binding"/>
    <property type="evidence" value="ECO:0007669"/>
    <property type="project" value="UniProtKB-KW"/>
</dbReference>
<dbReference type="PANTHER" id="PTHR47990">
    <property type="entry name" value="2-OXOGLUTARATE (2OG) AND FE(II)-DEPENDENT OXYGENASE SUPERFAMILY PROTEIN-RELATED"/>
    <property type="match status" value="1"/>
</dbReference>
<dbReference type="RefSeq" id="XP_047763886.1">
    <property type="nucleotide sequence ID" value="XM_047905803.1"/>
</dbReference>
<gene>
    <name evidence="4" type="ORF">CLAFUR5_06655</name>
</gene>
<dbReference type="KEGG" id="ffu:CLAFUR5_06655"/>
<dbReference type="OrthoDB" id="288590at2759"/>
<dbReference type="EMBL" id="CP090168">
    <property type="protein sequence ID" value="UJO19520.1"/>
    <property type="molecule type" value="Genomic_DNA"/>
</dbReference>
<dbReference type="SUPFAM" id="SSF51197">
    <property type="entry name" value="Clavaminate synthase-like"/>
    <property type="match status" value="1"/>
</dbReference>
<dbReference type="InterPro" id="IPR026992">
    <property type="entry name" value="DIOX_N"/>
</dbReference>
<keyword evidence="2" id="KW-0408">Iron</keyword>
<dbReference type="Pfam" id="PF03171">
    <property type="entry name" value="2OG-FeII_Oxy"/>
    <property type="match status" value="1"/>
</dbReference>
<reference evidence="4" key="2">
    <citation type="journal article" date="2022" name="Microb. Genom.">
        <title>A chromosome-scale genome assembly of the tomato pathogen Cladosporium fulvum reveals a compartmentalized genome architecture and the presence of a dispensable chromosome.</title>
        <authorList>
            <person name="Zaccaron A.Z."/>
            <person name="Chen L.H."/>
            <person name="Samaras A."/>
            <person name="Stergiopoulos I."/>
        </authorList>
    </citation>
    <scope>NUCLEOTIDE SEQUENCE</scope>
    <source>
        <strain evidence="4">Race5_Kim</strain>
    </source>
</reference>
<keyword evidence="5" id="KW-1185">Reference proteome</keyword>
<keyword evidence="4" id="KW-0223">Dioxygenase</keyword>
<dbReference type="GO" id="GO:0044283">
    <property type="term" value="P:small molecule biosynthetic process"/>
    <property type="evidence" value="ECO:0007669"/>
    <property type="project" value="UniProtKB-ARBA"/>
</dbReference>
<keyword evidence="2" id="KW-0479">Metal-binding</keyword>
<dbReference type="PROSITE" id="PS51471">
    <property type="entry name" value="FE2OG_OXY"/>
    <property type="match status" value="1"/>
</dbReference>
<accession>A0A9Q8PBP0</accession>
<name>A0A9Q8PBP0_PASFU</name>
<organism evidence="4 5">
    <name type="scientific">Passalora fulva</name>
    <name type="common">Tomato leaf mold</name>
    <name type="synonym">Cladosporium fulvum</name>
    <dbReference type="NCBI Taxonomy" id="5499"/>
    <lineage>
        <taxon>Eukaryota</taxon>
        <taxon>Fungi</taxon>
        <taxon>Dikarya</taxon>
        <taxon>Ascomycota</taxon>
        <taxon>Pezizomycotina</taxon>
        <taxon>Dothideomycetes</taxon>
        <taxon>Dothideomycetidae</taxon>
        <taxon>Mycosphaerellales</taxon>
        <taxon>Mycosphaerellaceae</taxon>
        <taxon>Fulvia</taxon>
    </lineage>
</organism>
<proteinExistence type="inferred from homology"/>
<dbReference type="InterPro" id="IPR027443">
    <property type="entry name" value="IPNS-like_sf"/>
</dbReference>
<dbReference type="Gene3D" id="2.60.120.330">
    <property type="entry name" value="B-lactam Antibiotic, Isopenicillin N Synthase, Chain"/>
    <property type="match status" value="1"/>
</dbReference>
<evidence type="ECO:0000259" key="3">
    <source>
        <dbReference type="PROSITE" id="PS51471"/>
    </source>
</evidence>
<dbReference type="AlphaFoldDB" id="A0A9Q8PBP0"/>
<comment type="similarity">
    <text evidence="1 2">Belongs to the iron/ascorbate-dependent oxidoreductase family.</text>
</comment>
<dbReference type="GeneID" id="71986533"/>
<dbReference type="Pfam" id="PF14226">
    <property type="entry name" value="DIOX_N"/>
    <property type="match status" value="1"/>
</dbReference>
<dbReference type="PRINTS" id="PR00682">
    <property type="entry name" value="IPNSYNTHASE"/>
</dbReference>
<evidence type="ECO:0000313" key="4">
    <source>
        <dbReference type="EMBL" id="UJO19520.1"/>
    </source>
</evidence>
<feature type="domain" description="Fe2OG dioxygenase" evidence="3">
    <location>
        <begin position="256"/>
        <end position="373"/>
    </location>
</feature>
<evidence type="ECO:0000256" key="1">
    <source>
        <dbReference type="ARBA" id="ARBA00008056"/>
    </source>
</evidence>
<evidence type="ECO:0000313" key="5">
    <source>
        <dbReference type="Proteomes" id="UP000756132"/>
    </source>
</evidence>
<dbReference type="InterPro" id="IPR044861">
    <property type="entry name" value="IPNS-like_FE2OG_OXY"/>
</dbReference>
<keyword evidence="2" id="KW-0560">Oxidoreductase</keyword>
<evidence type="ECO:0000256" key="2">
    <source>
        <dbReference type="RuleBase" id="RU003682"/>
    </source>
</evidence>
<dbReference type="GO" id="GO:0051213">
    <property type="term" value="F:dioxygenase activity"/>
    <property type="evidence" value="ECO:0007669"/>
    <property type="project" value="UniProtKB-KW"/>
</dbReference>
<dbReference type="InterPro" id="IPR005123">
    <property type="entry name" value="Oxoglu/Fe-dep_dioxygenase_dom"/>
</dbReference>
<dbReference type="Proteomes" id="UP000756132">
    <property type="component" value="Chromosome 6"/>
</dbReference>
<sequence>MRGCTHGLSVQYQVAADGVQVTSPHLTSTGGTLQHSILQHDLKVRTSNQRKTLHTTQTTTPTTSFSIMGSIDQATPPSSTIPIIDFAAWSNSSDACERFKISKALITAFQTVGFVYLINHGLPQPLLDQAFATSKRLFDLPLEQKMLAPQPDGPEVHRGYSHPGLEKVSQYTGGDVTKGEELRNVLDYKESYEIGSEENASQPNIRLPGSVLPDFRPLTTNFYWACNDMAQEILRCIGLGLGLEDAEYLIRYHSGHNNQPRLLHYPPVPAGDVEQGKVARMPAHSDWGSITMLFQDDCGGLEVEDAVMEGRFVSATPIRGACVVNVGDLLMRWSNDVLKSTLHRVTLPPLSDRYDGAQRMTRARYSIPYFVSADPESLVECLPGCTDAECPAKYEPVTQREYGIMRAKVQYRSAADA</sequence>
<dbReference type="InterPro" id="IPR050231">
    <property type="entry name" value="Iron_ascorbate_oxido_reductase"/>
</dbReference>